<evidence type="ECO:0000313" key="1">
    <source>
        <dbReference type="EMBL" id="QKE61321.1"/>
    </source>
</evidence>
<evidence type="ECO:0000313" key="2">
    <source>
        <dbReference type="Proteomes" id="UP000501395"/>
    </source>
</evidence>
<accession>A0A7D3QNE5</accession>
<name>A0A7D3QNE5_VACCV</name>
<dbReference type="EMBL" id="MN369532">
    <property type="protein sequence ID" value="QKE61321.1"/>
    <property type="molecule type" value="Genomic_DNA"/>
</dbReference>
<sequence length="61" mass="7255">MNKEILFVNRAVLVNIATTYVIIDLIHFLHANYLNVINYDFDFDDNVTIHYIATWLVYYSV</sequence>
<reference evidence="1 2" key="1">
    <citation type="submission" date="2019-08" db="EMBL/GenBank/DDBJ databases">
        <authorList>
            <person name="Duggan A.T."/>
            <person name="Klunk J."/>
            <person name="Porter A.F."/>
            <person name="Dhody A.N."/>
            <person name="Hicks R."/>
            <person name="Smith G.L."/>
            <person name="Humphreys M."/>
            <person name="McCollum A.M."/>
            <person name="Davidson W.B."/>
            <person name="Wilkins K."/>
            <person name="Li Y."/>
            <person name="Burke A."/>
            <person name="Polasky H."/>
            <person name="Flanders L."/>
            <person name="Poinar D."/>
            <person name="Raphenya A.R."/>
            <person name="Lau T.T.Y."/>
            <person name="Alcock B."/>
            <person name="McArthur A.G."/>
            <person name="Golding G.B."/>
            <person name="Holmes E.C."/>
            <person name="Poinar H.N."/>
        </authorList>
    </citation>
    <scope>NUCLEOTIDE SEQUENCE [LARGE SCALE GENOMIC DNA]</scope>
    <source>
        <strain evidence="1">VK01</strain>
    </source>
</reference>
<organism evidence="1 2">
    <name type="scientific">Vaccinia virus</name>
    <name type="common">VACV</name>
    <name type="synonym">Orthopoxvirus vaccinia</name>
    <dbReference type="NCBI Taxonomy" id="10245"/>
    <lineage>
        <taxon>Viruses</taxon>
        <taxon>Varidnaviria</taxon>
        <taxon>Bamfordvirae</taxon>
        <taxon>Nucleocytoviricota</taxon>
        <taxon>Pokkesviricetes</taxon>
        <taxon>Chitovirales</taxon>
        <taxon>Poxviridae</taxon>
        <taxon>Chordopoxvirinae</taxon>
        <taxon>Orthopoxvirus</taxon>
    </lineage>
</organism>
<dbReference type="Proteomes" id="UP000501395">
    <property type="component" value="Segment"/>
</dbReference>
<proteinExistence type="predicted"/>
<protein>
    <submittedName>
        <fullName evidence="1">Uncharacterized protein</fullName>
    </submittedName>
</protein>